<evidence type="ECO:0000256" key="3">
    <source>
        <dbReference type="SAM" id="MobiDB-lite"/>
    </source>
</evidence>
<dbReference type="PANTHER" id="PTHR45629">
    <property type="entry name" value="SNF2/RAD54 FAMILY MEMBER"/>
    <property type="match status" value="1"/>
</dbReference>
<keyword evidence="1" id="KW-0547">Nucleotide-binding</keyword>
<comment type="caution">
    <text evidence="5">The sequence shown here is derived from an EMBL/GenBank/DDBJ whole genome shotgun (WGS) entry which is preliminary data.</text>
</comment>
<sequence>MAGDDEPGSELRGLSGLGVRVMGQTEMERAVHQQAERDMADQELAVESKRLARADAALARKRAQLARARESAAAARTAARRQKALDRVAELETDEAQLEADRAEIAARMRSAEPSADRAAPAEVKQEPQLPPLLASMVVPRRRAAVAAEQRNRALDRRDRADADGASGSDHGADSDASYHGAASEPEPSADLEPEAGMDSETADSGSGAAAARVAEVAESLSDDIIHDDGDEAAYQERVYSWCAARWRARQTPSSGDDGPDPQREQLLEEPFLADPGTADHAIRAHDRGRPALLVPRQIWDRLLEYQRTGLEWMFALHQQGAGGVLGDEMGLGKTVQVAAFLGSLYHSRLLGRASIIVCPATLMRQWVRELHAWWPVLRVAILHGTGHAMRTAAGTARGLELPHDLAAPLPDGEVDVWEAARAADPRFCGPSAAAADASAHSADGYNSADDYEYDAY</sequence>
<dbReference type="GO" id="GO:0005524">
    <property type="term" value="F:ATP binding"/>
    <property type="evidence" value="ECO:0007669"/>
    <property type="project" value="InterPro"/>
</dbReference>
<evidence type="ECO:0000256" key="2">
    <source>
        <dbReference type="ARBA" id="ARBA00022840"/>
    </source>
</evidence>
<evidence type="ECO:0000313" key="6">
    <source>
        <dbReference type="Proteomes" id="UP001140217"/>
    </source>
</evidence>
<feature type="compositionally biased region" description="Acidic residues" evidence="3">
    <location>
        <begin position="188"/>
        <end position="202"/>
    </location>
</feature>
<feature type="compositionally biased region" description="Low complexity" evidence="3">
    <location>
        <begin position="164"/>
        <end position="178"/>
    </location>
</feature>
<evidence type="ECO:0000259" key="4">
    <source>
        <dbReference type="Pfam" id="PF00176"/>
    </source>
</evidence>
<feature type="compositionally biased region" description="Low complexity" evidence="3">
    <location>
        <begin position="203"/>
        <end position="215"/>
    </location>
</feature>
<dbReference type="Gene3D" id="3.40.50.10810">
    <property type="entry name" value="Tandem AAA-ATPase domain"/>
    <property type="match status" value="1"/>
</dbReference>
<proteinExistence type="predicted"/>
<accession>A0A9W8LJ71</accession>
<dbReference type="GO" id="GO:0005634">
    <property type="term" value="C:nucleus"/>
    <property type="evidence" value="ECO:0007669"/>
    <property type="project" value="TreeGrafter"/>
</dbReference>
<dbReference type="GO" id="GO:0008094">
    <property type="term" value="F:ATP-dependent activity, acting on DNA"/>
    <property type="evidence" value="ECO:0007669"/>
    <property type="project" value="TreeGrafter"/>
</dbReference>
<dbReference type="Proteomes" id="UP001140217">
    <property type="component" value="Unassembled WGS sequence"/>
</dbReference>
<feature type="compositionally biased region" description="Basic and acidic residues" evidence="3">
    <location>
        <begin position="150"/>
        <end position="163"/>
    </location>
</feature>
<evidence type="ECO:0000313" key="5">
    <source>
        <dbReference type="EMBL" id="KAJ2783917.1"/>
    </source>
</evidence>
<feature type="domain" description="SNF2 N-terminal" evidence="4">
    <location>
        <begin position="306"/>
        <end position="390"/>
    </location>
</feature>
<dbReference type="InterPro" id="IPR050496">
    <property type="entry name" value="SNF2_RAD54_helicase_repair"/>
</dbReference>
<evidence type="ECO:0000256" key="1">
    <source>
        <dbReference type="ARBA" id="ARBA00022741"/>
    </source>
</evidence>
<feature type="non-terminal residue" evidence="5">
    <location>
        <position position="457"/>
    </location>
</feature>
<dbReference type="Pfam" id="PF00176">
    <property type="entry name" value="SNF2-rel_dom"/>
    <property type="match status" value="1"/>
</dbReference>
<gene>
    <name evidence="5" type="primary">rhp26</name>
    <name evidence="5" type="ORF">H4R18_001400</name>
</gene>
<dbReference type="AlphaFoldDB" id="A0A9W8LJ71"/>
<dbReference type="InterPro" id="IPR027417">
    <property type="entry name" value="P-loop_NTPase"/>
</dbReference>
<dbReference type="InterPro" id="IPR038718">
    <property type="entry name" value="SNF2-like_sf"/>
</dbReference>
<keyword evidence="6" id="KW-1185">Reference proteome</keyword>
<dbReference type="PANTHER" id="PTHR45629:SF7">
    <property type="entry name" value="DNA EXCISION REPAIR PROTEIN ERCC-6-RELATED"/>
    <property type="match status" value="1"/>
</dbReference>
<protein>
    <submittedName>
        <fullName evidence="5">DNA repair protein rhp26</fullName>
    </submittedName>
</protein>
<dbReference type="OrthoDB" id="413460at2759"/>
<organism evidence="5 6">
    <name type="scientific">Coemansia javaensis</name>
    <dbReference type="NCBI Taxonomy" id="2761396"/>
    <lineage>
        <taxon>Eukaryota</taxon>
        <taxon>Fungi</taxon>
        <taxon>Fungi incertae sedis</taxon>
        <taxon>Zoopagomycota</taxon>
        <taxon>Kickxellomycotina</taxon>
        <taxon>Kickxellomycetes</taxon>
        <taxon>Kickxellales</taxon>
        <taxon>Kickxellaceae</taxon>
        <taxon>Coemansia</taxon>
    </lineage>
</organism>
<keyword evidence="2" id="KW-0067">ATP-binding</keyword>
<feature type="compositionally biased region" description="Basic and acidic residues" evidence="3">
    <location>
        <begin position="99"/>
        <end position="111"/>
    </location>
</feature>
<dbReference type="SUPFAM" id="SSF52540">
    <property type="entry name" value="P-loop containing nucleoside triphosphate hydrolases"/>
    <property type="match status" value="1"/>
</dbReference>
<dbReference type="EMBL" id="JANBUL010000036">
    <property type="protein sequence ID" value="KAJ2783917.1"/>
    <property type="molecule type" value="Genomic_DNA"/>
</dbReference>
<dbReference type="InterPro" id="IPR000330">
    <property type="entry name" value="SNF2_N"/>
</dbReference>
<dbReference type="GO" id="GO:0006283">
    <property type="term" value="P:transcription-coupled nucleotide-excision repair"/>
    <property type="evidence" value="ECO:0007669"/>
    <property type="project" value="TreeGrafter"/>
</dbReference>
<name>A0A9W8LJ71_9FUNG</name>
<reference evidence="5" key="1">
    <citation type="submission" date="2022-07" db="EMBL/GenBank/DDBJ databases">
        <title>Phylogenomic reconstructions and comparative analyses of Kickxellomycotina fungi.</title>
        <authorList>
            <person name="Reynolds N.K."/>
            <person name="Stajich J.E."/>
            <person name="Barry K."/>
            <person name="Grigoriev I.V."/>
            <person name="Crous P."/>
            <person name="Smith M.E."/>
        </authorList>
    </citation>
    <scope>NUCLEOTIDE SEQUENCE</scope>
    <source>
        <strain evidence="5">NBRC 105414</strain>
    </source>
</reference>
<feature type="region of interest" description="Disordered" evidence="3">
    <location>
        <begin position="88"/>
        <end position="215"/>
    </location>
</feature>